<evidence type="ECO:0000313" key="1">
    <source>
        <dbReference type="EMBL" id="POM76836.1"/>
    </source>
</evidence>
<keyword evidence="2" id="KW-1185">Reference proteome</keyword>
<evidence type="ECO:0000313" key="2">
    <source>
        <dbReference type="Proteomes" id="UP000237271"/>
    </source>
</evidence>
<name>A0A2P4YGA2_9STRA</name>
<organism evidence="1 2">
    <name type="scientific">Phytophthora palmivora</name>
    <dbReference type="NCBI Taxonomy" id="4796"/>
    <lineage>
        <taxon>Eukaryota</taxon>
        <taxon>Sar</taxon>
        <taxon>Stramenopiles</taxon>
        <taxon>Oomycota</taxon>
        <taxon>Peronosporomycetes</taxon>
        <taxon>Peronosporales</taxon>
        <taxon>Peronosporaceae</taxon>
        <taxon>Phytophthora</taxon>
    </lineage>
</organism>
<proteinExistence type="predicted"/>
<protein>
    <submittedName>
        <fullName evidence="1">Uncharacterized protein</fullName>
    </submittedName>
</protein>
<comment type="caution">
    <text evidence="1">The sequence shown here is derived from an EMBL/GenBank/DDBJ whole genome shotgun (WGS) entry which is preliminary data.</text>
</comment>
<gene>
    <name evidence="1" type="ORF">PHPALM_5872</name>
</gene>
<sequence>MRQFAVRHNMNVNLAAENRGGLSLRSYKAKITGANTERLLHQSLTITVNSSPVREDELIRSLAASDAGISRRVLVEHINRIHGAETRSEIQLVMPYVVIVIQRLA</sequence>
<dbReference type="Proteomes" id="UP000237271">
    <property type="component" value="Unassembled WGS sequence"/>
</dbReference>
<dbReference type="AlphaFoldDB" id="A0A2P4YGA2"/>
<accession>A0A2P4YGA2</accession>
<dbReference type="EMBL" id="NCKW01003388">
    <property type="protein sequence ID" value="POM76836.1"/>
    <property type="molecule type" value="Genomic_DNA"/>
</dbReference>
<reference evidence="1 2" key="1">
    <citation type="journal article" date="2017" name="Genome Biol. Evol.">
        <title>Phytophthora megakarya and P. palmivora, closely related causal agents of cacao black pod rot, underwent increases in genome sizes and gene numbers by different mechanisms.</title>
        <authorList>
            <person name="Ali S.S."/>
            <person name="Shao J."/>
            <person name="Lary D.J."/>
            <person name="Kronmiller B."/>
            <person name="Shen D."/>
            <person name="Strem M.D."/>
            <person name="Amoako-Attah I."/>
            <person name="Akrofi A.Y."/>
            <person name="Begoude B.A."/>
            <person name="Ten Hoopen G.M."/>
            <person name="Coulibaly K."/>
            <person name="Kebe B.I."/>
            <person name="Melnick R.L."/>
            <person name="Guiltinan M.J."/>
            <person name="Tyler B.M."/>
            <person name="Meinhardt L.W."/>
            <person name="Bailey B.A."/>
        </authorList>
    </citation>
    <scope>NUCLEOTIDE SEQUENCE [LARGE SCALE GENOMIC DNA]</scope>
    <source>
        <strain evidence="2">sbr112.9</strain>
    </source>
</reference>